<dbReference type="Proteomes" id="UP001300502">
    <property type="component" value="Unassembled WGS sequence"/>
</dbReference>
<name>A0AAV9IDE8_9RHOD</name>
<sequence length="104" mass="11716">MEQMDLEFPTDSAAFHVMPSIHFQIASKEQGGSSRCYTSENKLPQGTDIPERCEVVILCEEDVESFIGASTLWGVRRAFTWTENPNLTAIENPSLKDMCCIRTK</sequence>
<dbReference type="EMBL" id="JANCYU010000030">
    <property type="protein sequence ID" value="KAK4525359.1"/>
    <property type="molecule type" value="Genomic_DNA"/>
</dbReference>
<reference evidence="1 2" key="1">
    <citation type="submission" date="2022-07" db="EMBL/GenBank/DDBJ databases">
        <title>Genome-wide signatures of adaptation to extreme environments.</title>
        <authorList>
            <person name="Cho C.H."/>
            <person name="Yoon H.S."/>
        </authorList>
    </citation>
    <scope>NUCLEOTIDE SEQUENCE [LARGE SCALE GENOMIC DNA]</scope>
    <source>
        <strain evidence="1 2">108.79 E11</strain>
    </source>
</reference>
<keyword evidence="2" id="KW-1185">Reference proteome</keyword>
<dbReference type="AlphaFoldDB" id="A0AAV9IDE8"/>
<gene>
    <name evidence="1" type="ORF">GAYE_SCF12G3267</name>
</gene>
<comment type="caution">
    <text evidence="1">The sequence shown here is derived from an EMBL/GenBank/DDBJ whole genome shotgun (WGS) entry which is preliminary data.</text>
</comment>
<protein>
    <submittedName>
        <fullName evidence="1">Uncharacterized protein</fullName>
    </submittedName>
</protein>
<evidence type="ECO:0000313" key="1">
    <source>
        <dbReference type="EMBL" id="KAK4525359.1"/>
    </source>
</evidence>
<accession>A0AAV9IDE8</accession>
<proteinExistence type="predicted"/>
<organism evidence="1 2">
    <name type="scientific">Galdieria yellowstonensis</name>
    <dbReference type="NCBI Taxonomy" id="3028027"/>
    <lineage>
        <taxon>Eukaryota</taxon>
        <taxon>Rhodophyta</taxon>
        <taxon>Bangiophyceae</taxon>
        <taxon>Galdieriales</taxon>
        <taxon>Galdieriaceae</taxon>
        <taxon>Galdieria</taxon>
    </lineage>
</organism>
<evidence type="ECO:0000313" key="2">
    <source>
        <dbReference type="Proteomes" id="UP001300502"/>
    </source>
</evidence>